<evidence type="ECO:0000256" key="1">
    <source>
        <dbReference type="SAM" id="MobiDB-lite"/>
    </source>
</evidence>
<protein>
    <submittedName>
        <fullName evidence="2">Uncharacterized protein</fullName>
    </submittedName>
</protein>
<feature type="region of interest" description="Disordered" evidence="1">
    <location>
        <begin position="102"/>
        <end position="155"/>
    </location>
</feature>
<dbReference type="Proteomes" id="UP000250266">
    <property type="component" value="Unassembled WGS sequence"/>
</dbReference>
<sequence>MPEGADHLYYIMLEHIVDASMEPLYTEVDKLATETGRYHVAFQALREDPLRSAALSIAPSTATPQDNAFKIEAPLQPAVHPAEPISAEMTAQVLGVLGIGPMTAPSARGQGAGQVAARQPRYLSPPPQPQYQAPPLSSSFRPSVQHYHTRPSRSM</sequence>
<feature type="compositionally biased region" description="Low complexity" evidence="1">
    <location>
        <begin position="107"/>
        <end position="122"/>
    </location>
</feature>
<accession>A0A8E2EBR4</accession>
<evidence type="ECO:0000313" key="3">
    <source>
        <dbReference type="Proteomes" id="UP000250266"/>
    </source>
</evidence>
<feature type="compositionally biased region" description="Low complexity" evidence="1">
    <location>
        <begin position="130"/>
        <end position="139"/>
    </location>
</feature>
<keyword evidence="3" id="KW-1185">Reference proteome</keyword>
<organism evidence="2 3">
    <name type="scientific">Lepidopterella palustris CBS 459.81</name>
    <dbReference type="NCBI Taxonomy" id="1314670"/>
    <lineage>
        <taxon>Eukaryota</taxon>
        <taxon>Fungi</taxon>
        <taxon>Dikarya</taxon>
        <taxon>Ascomycota</taxon>
        <taxon>Pezizomycotina</taxon>
        <taxon>Dothideomycetes</taxon>
        <taxon>Pleosporomycetidae</taxon>
        <taxon>Mytilinidiales</taxon>
        <taxon>Argynnaceae</taxon>
        <taxon>Lepidopterella</taxon>
    </lineage>
</organism>
<name>A0A8E2EBR4_9PEZI</name>
<gene>
    <name evidence="2" type="ORF">K432DRAFT_442670</name>
</gene>
<proteinExistence type="predicted"/>
<evidence type="ECO:0000313" key="2">
    <source>
        <dbReference type="EMBL" id="OCK81057.1"/>
    </source>
</evidence>
<reference evidence="2 3" key="1">
    <citation type="journal article" date="2016" name="Nat. Commun.">
        <title>Ectomycorrhizal ecology is imprinted in the genome of the dominant symbiotic fungus Cenococcum geophilum.</title>
        <authorList>
            <consortium name="DOE Joint Genome Institute"/>
            <person name="Peter M."/>
            <person name="Kohler A."/>
            <person name="Ohm R.A."/>
            <person name="Kuo A."/>
            <person name="Krutzmann J."/>
            <person name="Morin E."/>
            <person name="Arend M."/>
            <person name="Barry K.W."/>
            <person name="Binder M."/>
            <person name="Choi C."/>
            <person name="Clum A."/>
            <person name="Copeland A."/>
            <person name="Grisel N."/>
            <person name="Haridas S."/>
            <person name="Kipfer T."/>
            <person name="LaButti K."/>
            <person name="Lindquist E."/>
            <person name="Lipzen A."/>
            <person name="Maire R."/>
            <person name="Meier B."/>
            <person name="Mihaltcheva S."/>
            <person name="Molinier V."/>
            <person name="Murat C."/>
            <person name="Poggeler S."/>
            <person name="Quandt C.A."/>
            <person name="Sperisen C."/>
            <person name="Tritt A."/>
            <person name="Tisserant E."/>
            <person name="Crous P.W."/>
            <person name="Henrissat B."/>
            <person name="Nehls U."/>
            <person name="Egli S."/>
            <person name="Spatafora J.W."/>
            <person name="Grigoriev I.V."/>
            <person name="Martin F.M."/>
        </authorList>
    </citation>
    <scope>NUCLEOTIDE SEQUENCE [LARGE SCALE GENOMIC DNA]</scope>
    <source>
        <strain evidence="2 3">CBS 459.81</strain>
    </source>
</reference>
<dbReference type="EMBL" id="KV744935">
    <property type="protein sequence ID" value="OCK81057.1"/>
    <property type="molecule type" value="Genomic_DNA"/>
</dbReference>
<dbReference type="AlphaFoldDB" id="A0A8E2EBR4"/>